<protein>
    <submittedName>
        <fullName evidence="2">Uncharacterized protein</fullName>
    </submittedName>
</protein>
<organism evidence="2 3">
    <name type="scientific">Toxocara canis</name>
    <name type="common">Canine roundworm</name>
    <dbReference type="NCBI Taxonomy" id="6265"/>
    <lineage>
        <taxon>Eukaryota</taxon>
        <taxon>Metazoa</taxon>
        <taxon>Ecdysozoa</taxon>
        <taxon>Nematoda</taxon>
        <taxon>Chromadorea</taxon>
        <taxon>Rhabditida</taxon>
        <taxon>Spirurina</taxon>
        <taxon>Ascaridomorpha</taxon>
        <taxon>Ascaridoidea</taxon>
        <taxon>Toxocaridae</taxon>
        <taxon>Toxocara</taxon>
    </lineage>
</organism>
<dbReference type="Proteomes" id="UP000031036">
    <property type="component" value="Unassembled WGS sequence"/>
</dbReference>
<keyword evidence="1" id="KW-0472">Membrane</keyword>
<reference evidence="2 3" key="1">
    <citation type="submission" date="2014-11" db="EMBL/GenBank/DDBJ databases">
        <title>Genetic blueprint of the zoonotic pathogen Toxocara canis.</title>
        <authorList>
            <person name="Zhu X.-Q."/>
            <person name="Korhonen P.K."/>
            <person name="Cai H."/>
            <person name="Young N.D."/>
            <person name="Nejsum P."/>
            <person name="von Samson-Himmelstjerna G."/>
            <person name="Boag P.R."/>
            <person name="Tan P."/>
            <person name="Li Q."/>
            <person name="Min J."/>
            <person name="Yang Y."/>
            <person name="Wang X."/>
            <person name="Fang X."/>
            <person name="Hall R.S."/>
            <person name="Hofmann A."/>
            <person name="Sternberg P.W."/>
            <person name="Jex A.R."/>
            <person name="Gasser R.B."/>
        </authorList>
    </citation>
    <scope>NUCLEOTIDE SEQUENCE [LARGE SCALE GENOMIC DNA]</scope>
    <source>
        <strain evidence="2">PN_DK_2014</strain>
    </source>
</reference>
<feature type="transmembrane region" description="Helical" evidence="1">
    <location>
        <begin position="12"/>
        <end position="32"/>
    </location>
</feature>
<keyword evidence="3" id="KW-1185">Reference proteome</keyword>
<accession>A0A0B2VYI5</accession>
<evidence type="ECO:0000313" key="2">
    <source>
        <dbReference type="EMBL" id="KHN86030.1"/>
    </source>
</evidence>
<dbReference type="OMA" id="FCVTEIN"/>
<proteinExistence type="predicted"/>
<evidence type="ECO:0000256" key="1">
    <source>
        <dbReference type="SAM" id="Phobius"/>
    </source>
</evidence>
<feature type="transmembrane region" description="Helical" evidence="1">
    <location>
        <begin position="121"/>
        <end position="140"/>
    </location>
</feature>
<feature type="transmembrane region" description="Helical" evidence="1">
    <location>
        <begin position="73"/>
        <end position="101"/>
    </location>
</feature>
<keyword evidence="1" id="KW-1133">Transmembrane helix</keyword>
<dbReference type="OrthoDB" id="5825478at2759"/>
<name>A0A0B2VYI5_TOXCA</name>
<feature type="transmembrane region" description="Helical" evidence="1">
    <location>
        <begin position="38"/>
        <end position="61"/>
    </location>
</feature>
<sequence length="203" mass="23058">METSTYRIFKYKLAGWMVLAFNVISLIVVVLLDRELAMIAVNYSFFTLMYITALTCTAFALHDNSAVMLYPILVSLISFIAIPSSLCFVCALNSIYCSILLKKDIHISFLDCDDDMKLPLVHNVILFAIIVEKTLEFVFFRRLMKILEQQHYAEHFQNTNVKGTINTNCDTDDEVVVFEKISQSSGQSTIYDYGTKQTPTSVA</sequence>
<dbReference type="AlphaFoldDB" id="A0A0B2VYI5"/>
<evidence type="ECO:0000313" key="3">
    <source>
        <dbReference type="Proteomes" id="UP000031036"/>
    </source>
</evidence>
<gene>
    <name evidence="2" type="ORF">Tcan_14399</name>
</gene>
<comment type="caution">
    <text evidence="2">The sequence shown here is derived from an EMBL/GenBank/DDBJ whole genome shotgun (WGS) entry which is preliminary data.</text>
</comment>
<keyword evidence="1" id="KW-0812">Transmembrane</keyword>
<dbReference type="EMBL" id="JPKZ01000677">
    <property type="protein sequence ID" value="KHN86030.1"/>
    <property type="molecule type" value="Genomic_DNA"/>
</dbReference>